<dbReference type="AlphaFoldDB" id="A0AA88D2D1"/>
<gene>
    <name evidence="2" type="ORF">TIFTF001_007852</name>
</gene>
<feature type="compositionally biased region" description="Basic and acidic residues" evidence="1">
    <location>
        <begin position="112"/>
        <end position="122"/>
    </location>
</feature>
<organism evidence="2 3">
    <name type="scientific">Ficus carica</name>
    <name type="common">Common fig</name>
    <dbReference type="NCBI Taxonomy" id="3494"/>
    <lineage>
        <taxon>Eukaryota</taxon>
        <taxon>Viridiplantae</taxon>
        <taxon>Streptophyta</taxon>
        <taxon>Embryophyta</taxon>
        <taxon>Tracheophyta</taxon>
        <taxon>Spermatophyta</taxon>
        <taxon>Magnoliopsida</taxon>
        <taxon>eudicotyledons</taxon>
        <taxon>Gunneridae</taxon>
        <taxon>Pentapetalae</taxon>
        <taxon>rosids</taxon>
        <taxon>fabids</taxon>
        <taxon>Rosales</taxon>
        <taxon>Moraceae</taxon>
        <taxon>Ficeae</taxon>
        <taxon>Ficus</taxon>
    </lineage>
</organism>
<evidence type="ECO:0000256" key="1">
    <source>
        <dbReference type="SAM" id="MobiDB-lite"/>
    </source>
</evidence>
<protein>
    <submittedName>
        <fullName evidence="2">Uncharacterized protein</fullName>
    </submittedName>
</protein>
<comment type="caution">
    <text evidence="2">The sequence shown here is derived from an EMBL/GenBank/DDBJ whole genome shotgun (WGS) entry which is preliminary data.</text>
</comment>
<evidence type="ECO:0000313" key="3">
    <source>
        <dbReference type="Proteomes" id="UP001187192"/>
    </source>
</evidence>
<proteinExistence type="predicted"/>
<accession>A0AA88D2D1</accession>
<reference evidence="2" key="1">
    <citation type="submission" date="2023-07" db="EMBL/GenBank/DDBJ databases">
        <title>draft genome sequence of fig (Ficus carica).</title>
        <authorList>
            <person name="Takahashi T."/>
            <person name="Nishimura K."/>
        </authorList>
    </citation>
    <scope>NUCLEOTIDE SEQUENCE</scope>
</reference>
<keyword evidence="3" id="KW-1185">Reference proteome</keyword>
<feature type="region of interest" description="Disordered" evidence="1">
    <location>
        <begin position="73"/>
        <end position="122"/>
    </location>
</feature>
<evidence type="ECO:0000313" key="2">
    <source>
        <dbReference type="EMBL" id="GMN38622.1"/>
    </source>
</evidence>
<dbReference type="EMBL" id="BTGU01000008">
    <property type="protein sequence ID" value="GMN38622.1"/>
    <property type="molecule type" value="Genomic_DNA"/>
</dbReference>
<dbReference type="Proteomes" id="UP001187192">
    <property type="component" value="Unassembled WGS sequence"/>
</dbReference>
<name>A0AA88D2D1_FICCA</name>
<sequence length="122" mass="13067">MPEMIPAATPSVIWRFPRVQMLGSATLGTRWVRRPVGATGLIDGRHMALGPGGDLTYDGSWWAASAAGGVGSEHSEQWLPEYPVPTELLPPRPNGCSQSSSDPSREGCPVVGDDRVINRDDV</sequence>